<proteinExistence type="predicted"/>
<evidence type="ECO:0000313" key="3">
    <source>
        <dbReference type="Proteomes" id="UP001498771"/>
    </source>
</evidence>
<dbReference type="EMBL" id="JBBJBU010000009">
    <property type="protein sequence ID" value="KAK7204119.1"/>
    <property type="molecule type" value="Genomic_DNA"/>
</dbReference>
<dbReference type="RefSeq" id="XP_064767152.1">
    <property type="nucleotide sequence ID" value="XM_064911171.1"/>
</dbReference>
<feature type="compositionally biased region" description="Polar residues" evidence="1">
    <location>
        <begin position="160"/>
        <end position="175"/>
    </location>
</feature>
<evidence type="ECO:0000313" key="2">
    <source>
        <dbReference type="EMBL" id="KAK7204119.1"/>
    </source>
</evidence>
<sequence length="258" mass="26909">MISNNGGNSNSSHSNNNNINDMNNNSNSNNSNMGDMSSSDSHKRVASGPATLPANEHNSQHLQQQQSQPQQQQPQQQQQSQHSQLSSSGVASTGSPISLGLRSNSETKTPIVSRQTDALALAPPSSGQQKQLPSSFLPNSSPAQFWNFMHLLSTPVKQEYSPSKYDNSPVANEQVSPYRIRRPGAGSGAGNNEEEDDGKAYPSPQRTNGSGNILFDAVNAVAGGASGSGTASLSGAAASQGAHEAEGLGDLQGVDLAR</sequence>
<gene>
    <name evidence="2" type="ORF">BZA70DRAFT_268527</name>
</gene>
<comment type="caution">
    <text evidence="2">The sequence shown here is derived from an EMBL/GenBank/DDBJ whole genome shotgun (WGS) entry which is preliminary data.</text>
</comment>
<reference evidence="2 3" key="1">
    <citation type="submission" date="2024-03" db="EMBL/GenBank/DDBJ databases">
        <title>Genome-scale model development and genomic sequencing of the oleaginous clade Lipomyces.</title>
        <authorList>
            <consortium name="Lawrence Berkeley National Laboratory"/>
            <person name="Czajka J.J."/>
            <person name="Han Y."/>
            <person name="Kim J."/>
            <person name="Mondo S.J."/>
            <person name="Hofstad B.A."/>
            <person name="Robles A."/>
            <person name="Haridas S."/>
            <person name="Riley R."/>
            <person name="LaButti K."/>
            <person name="Pangilinan J."/>
            <person name="Andreopoulos W."/>
            <person name="Lipzen A."/>
            <person name="Yan J."/>
            <person name="Wang M."/>
            <person name="Ng V."/>
            <person name="Grigoriev I.V."/>
            <person name="Spatafora J.W."/>
            <person name="Magnuson J.K."/>
            <person name="Baker S.E."/>
            <person name="Pomraning K.R."/>
        </authorList>
    </citation>
    <scope>NUCLEOTIDE SEQUENCE [LARGE SCALE GENOMIC DNA]</scope>
    <source>
        <strain evidence="2 3">Phaff 52-87</strain>
    </source>
</reference>
<evidence type="ECO:0000256" key="1">
    <source>
        <dbReference type="SAM" id="MobiDB-lite"/>
    </source>
</evidence>
<keyword evidence="3" id="KW-1185">Reference proteome</keyword>
<feature type="compositionally biased region" description="Polar residues" evidence="1">
    <location>
        <begin position="89"/>
        <end position="107"/>
    </location>
</feature>
<feature type="compositionally biased region" description="Low complexity" evidence="1">
    <location>
        <begin position="60"/>
        <end position="88"/>
    </location>
</feature>
<feature type="region of interest" description="Disordered" evidence="1">
    <location>
        <begin position="226"/>
        <end position="258"/>
    </location>
</feature>
<organism evidence="2 3">
    <name type="scientific">Myxozyma melibiosi</name>
    <dbReference type="NCBI Taxonomy" id="54550"/>
    <lineage>
        <taxon>Eukaryota</taxon>
        <taxon>Fungi</taxon>
        <taxon>Dikarya</taxon>
        <taxon>Ascomycota</taxon>
        <taxon>Saccharomycotina</taxon>
        <taxon>Lipomycetes</taxon>
        <taxon>Lipomycetales</taxon>
        <taxon>Lipomycetaceae</taxon>
        <taxon>Myxozyma</taxon>
    </lineage>
</organism>
<dbReference type="GeneID" id="90036683"/>
<feature type="region of interest" description="Disordered" evidence="1">
    <location>
        <begin position="1"/>
        <end position="107"/>
    </location>
</feature>
<feature type="region of interest" description="Disordered" evidence="1">
    <location>
        <begin position="159"/>
        <end position="211"/>
    </location>
</feature>
<accession>A0ABR1F2P8</accession>
<feature type="compositionally biased region" description="Low complexity" evidence="1">
    <location>
        <begin position="226"/>
        <end position="242"/>
    </location>
</feature>
<protein>
    <submittedName>
        <fullName evidence="2">Uncharacterized protein</fullName>
    </submittedName>
</protein>
<dbReference type="Proteomes" id="UP001498771">
    <property type="component" value="Unassembled WGS sequence"/>
</dbReference>
<name>A0ABR1F2P8_9ASCO</name>
<feature type="compositionally biased region" description="Low complexity" evidence="1">
    <location>
        <begin position="1"/>
        <end position="39"/>
    </location>
</feature>